<dbReference type="InterPro" id="IPR039424">
    <property type="entry name" value="SBP_5"/>
</dbReference>
<dbReference type="CDD" id="cd08504">
    <property type="entry name" value="PBP2_OppA"/>
    <property type="match status" value="1"/>
</dbReference>
<reference evidence="7 8" key="1">
    <citation type="submission" date="2024-08" db="EMBL/GenBank/DDBJ databases">
        <title>Two novel Cytobacillus novel species.</title>
        <authorList>
            <person name="Liu G."/>
        </authorList>
    </citation>
    <scope>NUCLEOTIDE SEQUENCE [LARGE SCALE GENOMIC DNA]</scope>
    <source>
        <strain evidence="7 8">FJAT-54145</strain>
    </source>
</reference>
<dbReference type="PANTHER" id="PTHR30290">
    <property type="entry name" value="PERIPLASMIC BINDING COMPONENT OF ABC TRANSPORTER"/>
    <property type="match status" value="1"/>
</dbReference>
<comment type="subcellular location">
    <subcellularLocation>
        <location evidence="1">Cell envelope</location>
    </subcellularLocation>
</comment>
<feature type="domain" description="Solute-binding protein family 5" evidence="6">
    <location>
        <begin position="93"/>
        <end position="480"/>
    </location>
</feature>
<evidence type="ECO:0000259" key="6">
    <source>
        <dbReference type="Pfam" id="PF00496"/>
    </source>
</evidence>
<organism evidence="7 8">
    <name type="scientific">Cytobacillus spartinae</name>
    <dbReference type="NCBI Taxonomy" id="3299023"/>
    <lineage>
        <taxon>Bacteria</taxon>
        <taxon>Bacillati</taxon>
        <taxon>Bacillota</taxon>
        <taxon>Bacilli</taxon>
        <taxon>Bacillales</taxon>
        <taxon>Bacillaceae</taxon>
        <taxon>Cytobacillus</taxon>
    </lineage>
</organism>
<accession>A0ABW6K849</accession>
<dbReference type="PROSITE" id="PS51257">
    <property type="entry name" value="PROKAR_LIPOPROTEIN"/>
    <property type="match status" value="1"/>
</dbReference>
<dbReference type="PANTHER" id="PTHR30290:SF10">
    <property type="entry name" value="PERIPLASMIC OLIGOPEPTIDE-BINDING PROTEIN-RELATED"/>
    <property type="match status" value="1"/>
</dbReference>
<evidence type="ECO:0000256" key="4">
    <source>
        <dbReference type="ARBA" id="ARBA00022729"/>
    </source>
</evidence>
<keyword evidence="3" id="KW-0813">Transport</keyword>
<evidence type="ECO:0000256" key="1">
    <source>
        <dbReference type="ARBA" id="ARBA00004196"/>
    </source>
</evidence>
<evidence type="ECO:0000256" key="5">
    <source>
        <dbReference type="SAM" id="SignalP"/>
    </source>
</evidence>
<keyword evidence="8" id="KW-1185">Reference proteome</keyword>
<proteinExistence type="inferred from homology"/>
<keyword evidence="4 5" id="KW-0732">Signal</keyword>
<evidence type="ECO:0000256" key="2">
    <source>
        <dbReference type="ARBA" id="ARBA00005695"/>
    </source>
</evidence>
<evidence type="ECO:0000313" key="7">
    <source>
        <dbReference type="EMBL" id="MFE8700378.1"/>
    </source>
</evidence>
<dbReference type="Gene3D" id="3.40.190.10">
    <property type="entry name" value="Periplasmic binding protein-like II"/>
    <property type="match status" value="1"/>
</dbReference>
<dbReference type="PIRSF" id="PIRSF002741">
    <property type="entry name" value="MppA"/>
    <property type="match status" value="1"/>
</dbReference>
<dbReference type="SUPFAM" id="SSF53850">
    <property type="entry name" value="Periplasmic binding protein-like II"/>
    <property type="match status" value="1"/>
</dbReference>
<evidence type="ECO:0000313" key="8">
    <source>
        <dbReference type="Proteomes" id="UP001601059"/>
    </source>
</evidence>
<dbReference type="Gene3D" id="3.10.105.10">
    <property type="entry name" value="Dipeptide-binding Protein, Domain 3"/>
    <property type="match status" value="1"/>
</dbReference>
<feature type="signal peptide" evidence="5">
    <location>
        <begin position="1"/>
        <end position="23"/>
    </location>
</feature>
<dbReference type="Gene3D" id="3.90.76.10">
    <property type="entry name" value="Dipeptide-binding Protein, Domain 1"/>
    <property type="match status" value="1"/>
</dbReference>
<dbReference type="EMBL" id="JBIACK010000002">
    <property type="protein sequence ID" value="MFE8700378.1"/>
    <property type="molecule type" value="Genomic_DNA"/>
</dbReference>
<dbReference type="Pfam" id="PF00496">
    <property type="entry name" value="SBP_bac_5"/>
    <property type="match status" value="1"/>
</dbReference>
<name>A0ABW6K849_9BACI</name>
<dbReference type="InterPro" id="IPR030678">
    <property type="entry name" value="Peptide/Ni-bd"/>
</dbReference>
<gene>
    <name evidence="7" type="ORF">ACFYKX_07125</name>
</gene>
<dbReference type="Proteomes" id="UP001601059">
    <property type="component" value="Unassembled WGS sequence"/>
</dbReference>
<protein>
    <submittedName>
        <fullName evidence="7">Peptide ABC transporter substrate-binding protein</fullName>
    </submittedName>
</protein>
<dbReference type="InterPro" id="IPR000914">
    <property type="entry name" value="SBP_5_dom"/>
</dbReference>
<comment type="caution">
    <text evidence="7">The sequence shown here is derived from an EMBL/GenBank/DDBJ whole genome shotgun (WGS) entry which is preliminary data.</text>
</comment>
<feature type="chain" id="PRO_5045577168" evidence="5">
    <location>
        <begin position="24"/>
        <end position="562"/>
    </location>
</feature>
<sequence>MKNKFSWLLVLTLVLSMFLAACSGGGDTENEAGDNEGTTDTEESAYADVQEITVLESAEIPSMDSVMAEDTVGFSMLNNTNEGLYRMDPEQNPIPALADGEPTVNEDSTVYTFKIRDAKWSNGDAVTAHDFVFAWQRAIAPDTASVYGPYIMPGVIKNAESVYKGEMELSELGVKALSDNELEVTLEKPVPYFLSLMAFGTFYPQNQKFVEEKGEAFASNAENLIFNGPYKMTKWDGVAATEWTLEKNEDYWDAENVTLTKINFNVLKDPQAAANAFEAGEAHVTTKLSMPAVISQYEGDPRLVKWLEPTEFWLKFNQENEALKNKNIRAALALAFDKDAMVNDVIQNGSLAANYAMPAEFVKHPETGADFREKHGDFNTYDAEKAAEYWTKGLEELGKTELTFTYVASDSELAKTIDAFIKDQLQTTLPGLTIDLQSVPFSVRLDREDSQDYDILHSGWGPDYLDPMSFSDLWVTGGGHNKMSYSNAEYDRLVKEAQTTLADKPAERFEALQDAEKLLFDDFAIAPTYQRAANILVDERIEGFTYHLVGAEFSWKWAKLKK</sequence>
<comment type="similarity">
    <text evidence="2">Belongs to the bacterial solute-binding protein 5 family.</text>
</comment>
<evidence type="ECO:0000256" key="3">
    <source>
        <dbReference type="ARBA" id="ARBA00022448"/>
    </source>
</evidence>
<dbReference type="RefSeq" id="WP_389359487.1">
    <property type="nucleotide sequence ID" value="NZ_JBIACK010000002.1"/>
</dbReference>